<dbReference type="SUPFAM" id="SSF81901">
    <property type="entry name" value="HCP-like"/>
    <property type="match status" value="1"/>
</dbReference>
<organism evidence="2 3">
    <name type="scientific">Aliidiomarina haloalkalitolerans</name>
    <dbReference type="NCBI Taxonomy" id="859059"/>
    <lineage>
        <taxon>Bacteria</taxon>
        <taxon>Pseudomonadati</taxon>
        <taxon>Pseudomonadota</taxon>
        <taxon>Gammaproteobacteria</taxon>
        <taxon>Alteromonadales</taxon>
        <taxon>Idiomarinaceae</taxon>
        <taxon>Aliidiomarina</taxon>
    </lineage>
</organism>
<evidence type="ECO:0008006" key="4">
    <source>
        <dbReference type="Google" id="ProtNLM"/>
    </source>
</evidence>
<keyword evidence="3" id="KW-1185">Reference proteome</keyword>
<dbReference type="EMBL" id="PIPI01000010">
    <property type="protein sequence ID" value="RUO18258.1"/>
    <property type="molecule type" value="Genomic_DNA"/>
</dbReference>
<evidence type="ECO:0000313" key="2">
    <source>
        <dbReference type="EMBL" id="RUO18258.1"/>
    </source>
</evidence>
<sequence>MYRISTAITAILLSVGLAFPAAANDEPITLRHAIIDYRDGNYESAYEQMLKYLPLGSPDAAYYLGVFSIEELGTDYDPVKSVGYLRAAKAWRHEGAEDLLVQIEPHLSAEELAAAEAFYTKLQDELIVARSAGWLERRDRESRPARRRAQPEYPPHYGRQGMQTWVNIVQVVGKRGQVLASTVLNEPMTDFTRNYRRVEPQWRYTAGDQIQYTRVILDYRIDLNTAEDLKAIQAAFDRVLPLAEAGVPEQQMFLGGLAMTRDRNNEPYPMLADYRPWVWYDRAARGGYPPAQHFMALNFYSQTWAQYLIDQGDLTVMTFHGAQLYDLAADEAARARGLQLLEQAAAAGDERAVAILADISS</sequence>
<protein>
    <recommendedName>
        <fullName evidence="4">TonB C-terminal domain-containing protein</fullName>
    </recommendedName>
</protein>
<dbReference type="OrthoDB" id="6400285at2"/>
<dbReference type="SUPFAM" id="SSF74653">
    <property type="entry name" value="TolA/TonB C-terminal domain"/>
    <property type="match status" value="1"/>
</dbReference>
<feature type="signal peptide" evidence="1">
    <location>
        <begin position="1"/>
        <end position="23"/>
    </location>
</feature>
<dbReference type="Gene3D" id="3.30.2420.10">
    <property type="entry name" value="TonB"/>
    <property type="match status" value="1"/>
</dbReference>
<dbReference type="RefSeq" id="WP_126794352.1">
    <property type="nucleotide sequence ID" value="NZ_PIPI01000010.1"/>
</dbReference>
<dbReference type="Proteomes" id="UP000288212">
    <property type="component" value="Unassembled WGS sequence"/>
</dbReference>
<proteinExistence type="predicted"/>
<reference evidence="2 3" key="1">
    <citation type="journal article" date="2011" name="Front. Microbiol.">
        <title>Genomic signatures of strain selection and enhancement in Bacillus atrophaeus var. globigii, a historical biowarfare simulant.</title>
        <authorList>
            <person name="Gibbons H.S."/>
            <person name="Broomall S.M."/>
            <person name="McNew L.A."/>
            <person name="Daligault H."/>
            <person name="Chapman C."/>
            <person name="Bruce D."/>
            <person name="Karavis M."/>
            <person name="Krepps M."/>
            <person name="McGregor P.A."/>
            <person name="Hong C."/>
            <person name="Park K.H."/>
            <person name="Akmal A."/>
            <person name="Feldman A."/>
            <person name="Lin J.S."/>
            <person name="Chang W.E."/>
            <person name="Higgs B.W."/>
            <person name="Demirev P."/>
            <person name="Lindquist J."/>
            <person name="Liem A."/>
            <person name="Fochler E."/>
            <person name="Read T.D."/>
            <person name="Tapia R."/>
            <person name="Johnson S."/>
            <person name="Bishop-Lilly K.A."/>
            <person name="Detter C."/>
            <person name="Han C."/>
            <person name="Sozhamannan S."/>
            <person name="Rosenzweig C.N."/>
            <person name="Skowronski E.W."/>
        </authorList>
    </citation>
    <scope>NUCLEOTIDE SEQUENCE [LARGE SCALE GENOMIC DNA]</scope>
    <source>
        <strain evidence="2 3">AK5</strain>
    </source>
</reference>
<dbReference type="InterPro" id="IPR011990">
    <property type="entry name" value="TPR-like_helical_dom_sf"/>
</dbReference>
<evidence type="ECO:0000256" key="1">
    <source>
        <dbReference type="SAM" id="SignalP"/>
    </source>
</evidence>
<comment type="caution">
    <text evidence="2">The sequence shown here is derived from an EMBL/GenBank/DDBJ whole genome shotgun (WGS) entry which is preliminary data.</text>
</comment>
<gene>
    <name evidence="2" type="ORF">CWE06_11450</name>
</gene>
<keyword evidence="1" id="KW-0732">Signal</keyword>
<feature type="chain" id="PRO_5019453131" description="TonB C-terminal domain-containing protein" evidence="1">
    <location>
        <begin position="24"/>
        <end position="361"/>
    </location>
</feature>
<dbReference type="AlphaFoldDB" id="A0A432VQ15"/>
<accession>A0A432VQ15</accession>
<name>A0A432VQ15_9GAMM</name>
<dbReference type="Gene3D" id="1.25.40.10">
    <property type="entry name" value="Tetratricopeptide repeat domain"/>
    <property type="match status" value="1"/>
</dbReference>
<evidence type="ECO:0000313" key="3">
    <source>
        <dbReference type="Proteomes" id="UP000288212"/>
    </source>
</evidence>